<dbReference type="EMBL" id="SSTE01010037">
    <property type="protein sequence ID" value="KAA0052852.1"/>
    <property type="molecule type" value="Genomic_DNA"/>
</dbReference>
<feature type="compositionally biased region" description="Polar residues" evidence="1">
    <location>
        <begin position="1"/>
        <end position="21"/>
    </location>
</feature>
<sequence>MVSTRQPQYHSKSSPMRTPSSAHHFYRRRLLCVSEILKSSSSSESQKSMYKEFVVATSKPTMQSPALTPMETDTQSPSSRSSNVDDLYEELFGVPPLASDKNTATDASPTAFKSTSKMSKRQFKMPTIGQKVVTTKARRRKLRSNVPVVPIDGISFHSEDFVHKWKYVVVQRRIADEAIIFNQHRSCSVVFDLIFATGLMPTVSNVGSFYPKLMR</sequence>
<evidence type="ECO:0000256" key="1">
    <source>
        <dbReference type="SAM" id="MobiDB-lite"/>
    </source>
</evidence>
<dbReference type="Proteomes" id="UP000321393">
    <property type="component" value="Unassembled WGS sequence"/>
</dbReference>
<comment type="caution">
    <text evidence="3">The sequence shown here is derived from an EMBL/GenBank/DDBJ whole genome shotgun (WGS) entry which is preliminary data.</text>
</comment>
<organism evidence="3 5">
    <name type="scientific">Cucumis melo var. makuwa</name>
    <name type="common">Oriental melon</name>
    <dbReference type="NCBI Taxonomy" id="1194695"/>
    <lineage>
        <taxon>Eukaryota</taxon>
        <taxon>Viridiplantae</taxon>
        <taxon>Streptophyta</taxon>
        <taxon>Embryophyta</taxon>
        <taxon>Tracheophyta</taxon>
        <taxon>Spermatophyta</taxon>
        <taxon>Magnoliopsida</taxon>
        <taxon>eudicotyledons</taxon>
        <taxon>Gunneridae</taxon>
        <taxon>Pentapetalae</taxon>
        <taxon>rosids</taxon>
        <taxon>fabids</taxon>
        <taxon>Cucurbitales</taxon>
        <taxon>Cucurbitaceae</taxon>
        <taxon>Benincaseae</taxon>
        <taxon>Cucumis</taxon>
    </lineage>
</organism>
<name>A0A5D3BXB3_CUCMM</name>
<evidence type="ECO:0000313" key="2">
    <source>
        <dbReference type="EMBL" id="KAA0052852.1"/>
    </source>
</evidence>
<dbReference type="OrthoDB" id="1436603at2759"/>
<dbReference type="Proteomes" id="UP000321947">
    <property type="component" value="Unassembled WGS sequence"/>
</dbReference>
<dbReference type="AlphaFoldDB" id="A0A5D3BXB3"/>
<proteinExistence type="predicted"/>
<accession>A0A5D3BXB3</accession>
<feature type="compositionally biased region" description="Polar residues" evidence="1">
    <location>
        <begin position="100"/>
        <end position="116"/>
    </location>
</feature>
<gene>
    <name evidence="3" type="ORF">E5676_scaffold675G00490</name>
    <name evidence="2" type="ORF">E6C27_scaffold33G00020</name>
</gene>
<evidence type="ECO:0000313" key="3">
    <source>
        <dbReference type="EMBL" id="TYK04373.1"/>
    </source>
</evidence>
<evidence type="ECO:0000313" key="4">
    <source>
        <dbReference type="Proteomes" id="UP000321393"/>
    </source>
</evidence>
<evidence type="ECO:0000313" key="5">
    <source>
        <dbReference type="Proteomes" id="UP000321947"/>
    </source>
</evidence>
<protein>
    <submittedName>
        <fullName evidence="3">Flocculation protein FLO11-like</fullName>
    </submittedName>
</protein>
<reference evidence="4 5" key="1">
    <citation type="submission" date="2019-08" db="EMBL/GenBank/DDBJ databases">
        <title>Draft genome sequences of two oriental melons (Cucumis melo L. var makuwa).</title>
        <authorList>
            <person name="Kwon S.-Y."/>
        </authorList>
    </citation>
    <scope>NUCLEOTIDE SEQUENCE [LARGE SCALE GENOMIC DNA]</scope>
    <source>
        <strain evidence="5">cv. Chang Bougi</strain>
        <strain evidence="4">cv. SW 3</strain>
        <tissue evidence="3">Leaf</tissue>
    </source>
</reference>
<feature type="region of interest" description="Disordered" evidence="1">
    <location>
        <begin position="96"/>
        <end position="116"/>
    </location>
</feature>
<dbReference type="EMBL" id="SSTD01014234">
    <property type="protein sequence ID" value="TYK04373.1"/>
    <property type="molecule type" value="Genomic_DNA"/>
</dbReference>
<feature type="region of interest" description="Disordered" evidence="1">
    <location>
        <begin position="1"/>
        <end position="22"/>
    </location>
</feature>
<feature type="region of interest" description="Disordered" evidence="1">
    <location>
        <begin position="61"/>
        <end position="83"/>
    </location>
</feature>